<evidence type="ECO:0000313" key="2">
    <source>
        <dbReference type="Proteomes" id="UP001185755"/>
    </source>
</evidence>
<dbReference type="RefSeq" id="WP_317564900.1">
    <property type="nucleotide sequence ID" value="NZ_JAWLJX010000004.1"/>
</dbReference>
<proteinExistence type="predicted"/>
<keyword evidence="2" id="KW-1185">Reference proteome</keyword>
<sequence>MQRVLELDRLLVQWTVEVTELVVHSLVLVADVRVLATWTAPTVRAAADLAHLHGQLVGLWVRDWGHARFSHVTDLSTSP</sequence>
<gene>
    <name evidence="1" type="ORF">R3P96_14470</name>
</gene>
<comment type="caution">
    <text evidence="1">The sequence shown here is derived from an EMBL/GenBank/DDBJ whole genome shotgun (WGS) entry which is preliminary data.</text>
</comment>
<protein>
    <submittedName>
        <fullName evidence="1">Uncharacterized protein</fullName>
    </submittedName>
</protein>
<name>A0ABU4BEA7_9NOCA</name>
<dbReference type="EMBL" id="JAWLJX010000004">
    <property type="protein sequence ID" value="MDV6262542.1"/>
    <property type="molecule type" value="Genomic_DNA"/>
</dbReference>
<evidence type="ECO:0000313" key="1">
    <source>
        <dbReference type="EMBL" id="MDV6262542.1"/>
    </source>
</evidence>
<accession>A0ABU4BEA7</accession>
<dbReference type="Proteomes" id="UP001185755">
    <property type="component" value="Unassembled WGS sequence"/>
</dbReference>
<reference evidence="1 2" key="1">
    <citation type="submission" date="2023-10" db="EMBL/GenBank/DDBJ databases">
        <title>Development of a sustainable strategy for remediation of hydrocarbon-contaminated territories based on the waste exchange concept.</title>
        <authorList>
            <person name="Krivoruchko A."/>
        </authorList>
    </citation>
    <scope>NUCLEOTIDE SEQUENCE [LARGE SCALE GENOMIC DNA]</scope>
    <source>
        <strain evidence="1 2">IEGM 1323</strain>
    </source>
</reference>
<organism evidence="1 2">
    <name type="scientific">Rhodococcoides yunnanense</name>
    <dbReference type="NCBI Taxonomy" id="278209"/>
    <lineage>
        <taxon>Bacteria</taxon>
        <taxon>Bacillati</taxon>
        <taxon>Actinomycetota</taxon>
        <taxon>Actinomycetes</taxon>
        <taxon>Mycobacteriales</taxon>
        <taxon>Nocardiaceae</taxon>
        <taxon>Rhodococcoides</taxon>
    </lineage>
</organism>